<sequence>MPHVALPRIETDKAWRDAARGLIARRVPPEEVTWSRGMADDDLFAQAPEEIAPTRATLKVPREFVSLAGSVVWHRDPERFARLYALLWRLRSEKGLMEDRGDTALAKLRSMEKAVHRDRHKMTAFVRFREIGARDAARRRFAAWFEPTHFTLEPTAPFFARRFADMDWMIATPDLTAAFEEGRLSFHDGEPKPDIPDDATEELWGTYFRNIFNPARLKIDAMISEMPKKYWKNLPEARHIPEMIATAHARAEAMQAAAPTLPPPRAAKITERLAAPGVVRAMADDLDQLHAEENACTRCPLYENATQAVPGTGPRDADLMVVGEQPGDQEDLAGRPFVGPAGQMFDRIAREAGIDRAQAFVTNAVKHFKFMPKGKRRIHQNPNTGEIKACRFWLQSEIELVRPKLILSMGGTAAESLTGSRKGILSRRGTIEKTAEGVPVFLTVHPSYLLRLPDPALRDDETAKFCADLKSAQAHLEELRAG</sequence>
<organism evidence="11 12">
    <name type="scientific">Limimaricola cinnabarinus LL-001</name>
    <dbReference type="NCBI Taxonomy" id="1337093"/>
    <lineage>
        <taxon>Bacteria</taxon>
        <taxon>Pseudomonadati</taxon>
        <taxon>Pseudomonadota</taxon>
        <taxon>Alphaproteobacteria</taxon>
        <taxon>Rhodobacterales</taxon>
        <taxon>Paracoccaceae</taxon>
        <taxon>Limimaricola</taxon>
    </lineage>
</organism>
<evidence type="ECO:0000256" key="2">
    <source>
        <dbReference type="ARBA" id="ARBA00019403"/>
    </source>
</evidence>
<dbReference type="Pfam" id="PF03167">
    <property type="entry name" value="UDG"/>
    <property type="match status" value="1"/>
</dbReference>
<dbReference type="InterPro" id="IPR025404">
    <property type="entry name" value="DUF4130"/>
</dbReference>
<evidence type="ECO:0000256" key="7">
    <source>
        <dbReference type="ARBA" id="ARBA00023004"/>
    </source>
</evidence>
<name>U3A9Q7_9RHOB</name>
<dbReference type="InterPro" id="IPR005122">
    <property type="entry name" value="Uracil-DNA_glycosylase-like"/>
</dbReference>
<evidence type="ECO:0000256" key="9">
    <source>
        <dbReference type="ARBA" id="ARBA00023204"/>
    </source>
</evidence>
<dbReference type="eggNOG" id="COG1573">
    <property type="taxonomic scope" value="Bacteria"/>
</dbReference>
<dbReference type="EMBL" id="BATB01000003">
    <property type="protein sequence ID" value="GAD54384.1"/>
    <property type="molecule type" value="Genomic_DNA"/>
</dbReference>
<keyword evidence="9" id="KW-0234">DNA repair</keyword>
<dbReference type="NCBIfam" id="TIGR03915">
    <property type="entry name" value="SAM_7_link_chp"/>
    <property type="match status" value="1"/>
</dbReference>
<dbReference type="CDD" id="cd10030">
    <property type="entry name" value="UDG-F4_TTUDGA_SPO1dp_like"/>
    <property type="match status" value="1"/>
</dbReference>
<dbReference type="SMART" id="SM00986">
    <property type="entry name" value="UDG"/>
    <property type="match status" value="1"/>
</dbReference>
<keyword evidence="3" id="KW-0004">4Fe-4S</keyword>
<dbReference type="NCBIfam" id="TIGR03914">
    <property type="entry name" value="UDG_fam_dom"/>
    <property type="match status" value="1"/>
</dbReference>
<dbReference type="GO" id="GO:0097506">
    <property type="term" value="F:deaminated base DNA N-glycosylase activity"/>
    <property type="evidence" value="ECO:0007669"/>
    <property type="project" value="UniProtKB-ARBA"/>
</dbReference>
<comment type="similarity">
    <text evidence="1">Belongs to the uracil-DNA glycosylase (UDG) superfamily. Type 4 (UDGa) family.</text>
</comment>
<keyword evidence="6" id="KW-0378">Hydrolase</keyword>
<dbReference type="NCBIfam" id="TIGR00758">
    <property type="entry name" value="UDG_fam4"/>
    <property type="match status" value="1"/>
</dbReference>
<proteinExistence type="inferred from homology"/>
<dbReference type="InterPro" id="IPR005273">
    <property type="entry name" value="Ura-DNA_glyco_family4"/>
</dbReference>
<protein>
    <recommendedName>
        <fullName evidence="2">Type-4 uracil-DNA glycosylase</fullName>
    </recommendedName>
</protein>
<evidence type="ECO:0000256" key="6">
    <source>
        <dbReference type="ARBA" id="ARBA00022801"/>
    </source>
</evidence>
<evidence type="ECO:0000313" key="11">
    <source>
        <dbReference type="EMBL" id="GAD54384.1"/>
    </source>
</evidence>
<keyword evidence="5" id="KW-0227">DNA damage</keyword>
<dbReference type="PANTHER" id="PTHR33693">
    <property type="entry name" value="TYPE-5 URACIL-DNA GLYCOSYLASE"/>
    <property type="match status" value="1"/>
</dbReference>
<reference evidence="11" key="1">
    <citation type="journal article" date="2013" name="Genome Announc.">
        <title>Draft Genome Sequence of Loktanella cinnabarina LL-001T, Isolated from Deep-Sea Floor Sediment.</title>
        <authorList>
            <person name="Nishi S."/>
            <person name="Tsubouchi T."/>
            <person name="Takaki Y."/>
            <person name="Koyanagi R."/>
            <person name="Satoh N."/>
            <person name="Maruyama T."/>
            <person name="Hatada Y."/>
        </authorList>
    </citation>
    <scope>NUCLEOTIDE SEQUENCE [LARGE SCALE GENOMIC DNA]</scope>
    <source>
        <strain evidence="11">LL-001</strain>
    </source>
</reference>
<evidence type="ECO:0000256" key="8">
    <source>
        <dbReference type="ARBA" id="ARBA00023014"/>
    </source>
</evidence>
<dbReference type="InterPro" id="IPR051536">
    <property type="entry name" value="UDG_Type-4/5"/>
</dbReference>
<keyword evidence="8" id="KW-0411">Iron-sulfur</keyword>
<evidence type="ECO:0000256" key="1">
    <source>
        <dbReference type="ARBA" id="ARBA00006521"/>
    </source>
</evidence>
<keyword evidence="7" id="KW-0408">Iron</keyword>
<dbReference type="SMART" id="SM00987">
    <property type="entry name" value="UreE_C"/>
    <property type="match status" value="1"/>
</dbReference>
<evidence type="ECO:0000313" key="12">
    <source>
        <dbReference type="Proteomes" id="UP000016566"/>
    </source>
</evidence>
<dbReference type="Pfam" id="PF13566">
    <property type="entry name" value="DUF4130"/>
    <property type="match status" value="1"/>
</dbReference>
<dbReference type="RefSeq" id="WP_021692493.1">
    <property type="nucleotide sequence ID" value="NZ_BATB01000003.1"/>
</dbReference>
<dbReference type="OrthoDB" id="5290748at2"/>
<accession>U3A9Q7</accession>
<dbReference type="AlphaFoldDB" id="U3A9Q7"/>
<dbReference type="GO" id="GO:0046872">
    <property type="term" value="F:metal ion binding"/>
    <property type="evidence" value="ECO:0007669"/>
    <property type="project" value="UniProtKB-KW"/>
</dbReference>
<dbReference type="InterPro" id="IPR023875">
    <property type="entry name" value="DNA_repair_put"/>
</dbReference>
<dbReference type="STRING" id="1337093.MBELCI_0436"/>
<dbReference type="GO" id="GO:0051539">
    <property type="term" value="F:4 iron, 4 sulfur cluster binding"/>
    <property type="evidence" value="ECO:0007669"/>
    <property type="project" value="UniProtKB-KW"/>
</dbReference>
<evidence type="ECO:0000256" key="3">
    <source>
        <dbReference type="ARBA" id="ARBA00022485"/>
    </source>
</evidence>
<keyword evidence="4" id="KW-0479">Metal-binding</keyword>
<dbReference type="InterPro" id="IPR036895">
    <property type="entry name" value="Uracil-DNA_glycosylase-like_sf"/>
</dbReference>
<dbReference type="Proteomes" id="UP000016566">
    <property type="component" value="Unassembled WGS sequence"/>
</dbReference>
<feature type="domain" description="Uracil-DNA glycosylase-like" evidence="10">
    <location>
        <begin position="310"/>
        <end position="470"/>
    </location>
</feature>
<gene>
    <name evidence="11" type="ORF">MBELCI_0436</name>
</gene>
<comment type="caution">
    <text evidence="11">The sequence shown here is derived from an EMBL/GenBank/DDBJ whole genome shotgun (WGS) entry which is preliminary data.</text>
</comment>
<dbReference type="SUPFAM" id="SSF52141">
    <property type="entry name" value="Uracil-DNA glycosylase-like"/>
    <property type="match status" value="1"/>
</dbReference>
<evidence type="ECO:0000256" key="4">
    <source>
        <dbReference type="ARBA" id="ARBA00022723"/>
    </source>
</evidence>
<dbReference type="PANTHER" id="PTHR33693:SF9">
    <property type="entry name" value="TYPE-4 URACIL-DNA GLYCOSYLASE"/>
    <property type="match status" value="1"/>
</dbReference>
<keyword evidence="12" id="KW-1185">Reference proteome</keyword>
<dbReference type="GO" id="GO:0006281">
    <property type="term" value="P:DNA repair"/>
    <property type="evidence" value="ECO:0007669"/>
    <property type="project" value="UniProtKB-KW"/>
</dbReference>
<dbReference type="Gene3D" id="3.40.470.10">
    <property type="entry name" value="Uracil-DNA glycosylase-like domain"/>
    <property type="match status" value="1"/>
</dbReference>
<evidence type="ECO:0000256" key="5">
    <source>
        <dbReference type="ARBA" id="ARBA00022763"/>
    </source>
</evidence>
<evidence type="ECO:0000259" key="10">
    <source>
        <dbReference type="SMART" id="SM00986"/>
    </source>
</evidence>